<proteinExistence type="predicted"/>
<reference evidence="1" key="1">
    <citation type="submission" date="2021-06" db="EMBL/GenBank/DDBJ databases">
        <authorList>
            <person name="Kallberg Y."/>
            <person name="Tangrot J."/>
            <person name="Rosling A."/>
        </authorList>
    </citation>
    <scope>NUCLEOTIDE SEQUENCE</scope>
    <source>
        <strain evidence="1">MA461A</strain>
    </source>
</reference>
<protein>
    <submittedName>
        <fullName evidence="1">22149_t:CDS:1</fullName>
    </submittedName>
</protein>
<feature type="non-terminal residue" evidence="1">
    <location>
        <position position="240"/>
    </location>
</feature>
<evidence type="ECO:0000313" key="2">
    <source>
        <dbReference type="Proteomes" id="UP000789920"/>
    </source>
</evidence>
<organism evidence="1 2">
    <name type="scientific">Racocetra persica</name>
    <dbReference type="NCBI Taxonomy" id="160502"/>
    <lineage>
        <taxon>Eukaryota</taxon>
        <taxon>Fungi</taxon>
        <taxon>Fungi incertae sedis</taxon>
        <taxon>Mucoromycota</taxon>
        <taxon>Glomeromycotina</taxon>
        <taxon>Glomeromycetes</taxon>
        <taxon>Diversisporales</taxon>
        <taxon>Gigasporaceae</taxon>
        <taxon>Racocetra</taxon>
    </lineage>
</organism>
<sequence length="240" mass="26791">IKRHGLSTHEWQAPGPNDKRSPCPALNTLANHGYLPRSGDNITASQLVKGLQEGLNSSPLLANVLANGGFHLLDKLFDKTMNLDDLSQHNKIEHDASLTRKDFYFGDNHTVDPELVDLLLKQNIDGKINEEALTKLHWIRLNNSKEVNPTLLYNTKQKFLSAGESSLLLNFIGVNTNFEIDIEKLEVFLKYERFPEEWKKPNKTDTLLGSLILSLGPVTGGRLMQTSIEFAPGPVKGGRL</sequence>
<name>A0ACA9RD55_9GLOM</name>
<accession>A0ACA9RD55</accession>
<evidence type="ECO:0000313" key="1">
    <source>
        <dbReference type="EMBL" id="CAG8787554.1"/>
    </source>
</evidence>
<gene>
    <name evidence="1" type="ORF">RPERSI_LOCUS18559</name>
</gene>
<feature type="non-terminal residue" evidence="1">
    <location>
        <position position="1"/>
    </location>
</feature>
<comment type="caution">
    <text evidence="1">The sequence shown here is derived from an EMBL/GenBank/DDBJ whole genome shotgun (WGS) entry which is preliminary data.</text>
</comment>
<dbReference type="EMBL" id="CAJVQC010049410">
    <property type="protein sequence ID" value="CAG8787554.1"/>
    <property type="molecule type" value="Genomic_DNA"/>
</dbReference>
<dbReference type="Proteomes" id="UP000789920">
    <property type="component" value="Unassembled WGS sequence"/>
</dbReference>
<keyword evidence="2" id="KW-1185">Reference proteome</keyword>